<dbReference type="PRINTS" id="PR00412">
    <property type="entry name" value="EPOXHYDRLASE"/>
</dbReference>
<dbReference type="InterPro" id="IPR029058">
    <property type="entry name" value="AB_hydrolase_fold"/>
</dbReference>
<dbReference type="Proteomes" id="UP000247781">
    <property type="component" value="Unassembled WGS sequence"/>
</dbReference>
<dbReference type="Pfam" id="PF00561">
    <property type="entry name" value="Abhydrolase_1"/>
    <property type="match status" value="1"/>
</dbReference>
<dbReference type="EMBL" id="QJJU01000007">
    <property type="protein sequence ID" value="PXX08832.1"/>
    <property type="molecule type" value="Genomic_DNA"/>
</dbReference>
<dbReference type="Gene3D" id="3.40.50.1820">
    <property type="entry name" value="alpha/beta hydrolase"/>
    <property type="match status" value="1"/>
</dbReference>
<comment type="caution">
    <text evidence="3">The sequence shown here is derived from an EMBL/GenBank/DDBJ whole genome shotgun (WGS) entry which is preliminary data.</text>
</comment>
<name>A0A318HGQ1_9MYCO</name>
<gene>
    <name evidence="3" type="ORF">C8E89_107137</name>
</gene>
<dbReference type="SUPFAM" id="SSF53474">
    <property type="entry name" value="alpha/beta-Hydrolases"/>
    <property type="match status" value="1"/>
</dbReference>
<reference evidence="3 4" key="2">
    <citation type="submission" date="2018-06" db="EMBL/GenBank/DDBJ databases">
        <title>Sequencing of bacterial isolates from soil warming experiment in Harvard Forest, Massachusetts, USA.</title>
        <authorList>
            <person name="Deangelis K.PhD."/>
        </authorList>
    </citation>
    <scope>NUCLEOTIDE SEQUENCE [LARGE SCALE GENOMIC DNA]</scope>
    <source>
        <strain evidence="3 4">GAS496</strain>
    </source>
</reference>
<organism evidence="3 4">
    <name type="scientific">Mycolicibacterium moriokaense</name>
    <dbReference type="NCBI Taxonomy" id="39691"/>
    <lineage>
        <taxon>Bacteria</taxon>
        <taxon>Bacillati</taxon>
        <taxon>Actinomycetota</taxon>
        <taxon>Actinomycetes</taxon>
        <taxon>Mycobacteriales</taxon>
        <taxon>Mycobacteriaceae</taxon>
        <taxon>Mycolicibacterium</taxon>
    </lineage>
</organism>
<keyword evidence="4" id="KW-1185">Reference proteome</keyword>
<sequence length="292" mass="32776">MTLPELPQLDGVEHRFLDLPGLRMHVAEAGTGEPLLLLHGFPQNWWGWYKVLPALAQRYRVIAPDLRGAGWTDAPATGYTAEQLVADVVALLDALELDRVRIMAHDWGALVGFLLCLDHPQRVERYLSLAIPHPFVKFNPRLVTAIPRLWFQYAIATPALGPMLLAKGRQPMAHYLLDHYTSDRRAFTQHDRELFAAPFRDPARARAGSALYRHFIVPLFPAVMAGRYRTKQLVTPTLILYGGEDPNMTAEILDGHQNYADDLTIEAVDGASHFIADEKPQVVIDRALAFFG</sequence>
<evidence type="ECO:0000313" key="3">
    <source>
        <dbReference type="EMBL" id="PXX08832.1"/>
    </source>
</evidence>
<dbReference type="PANTHER" id="PTHR43329">
    <property type="entry name" value="EPOXIDE HYDROLASE"/>
    <property type="match status" value="1"/>
</dbReference>
<keyword evidence="1" id="KW-0378">Hydrolase</keyword>
<feature type="domain" description="AB hydrolase-1" evidence="2">
    <location>
        <begin position="34"/>
        <end position="280"/>
    </location>
</feature>
<dbReference type="GO" id="GO:0016787">
    <property type="term" value="F:hydrolase activity"/>
    <property type="evidence" value="ECO:0007669"/>
    <property type="project" value="UniProtKB-KW"/>
</dbReference>
<reference evidence="4" key="1">
    <citation type="submission" date="2018-05" db="EMBL/GenBank/DDBJ databases">
        <authorList>
            <person name="Deangelis K."/>
            <person name="Huntemann M."/>
            <person name="Clum A."/>
            <person name="Pillay M."/>
            <person name="Palaniappan K."/>
            <person name="Varghese N."/>
            <person name="Mikhailova N."/>
            <person name="Stamatis D."/>
            <person name="Reddy T."/>
            <person name="Daum C."/>
            <person name="Shapiro N."/>
            <person name="Ivanova N."/>
            <person name="Kyrpides N."/>
            <person name="Woyke T."/>
        </authorList>
    </citation>
    <scope>NUCLEOTIDE SEQUENCE [LARGE SCALE GENOMIC DNA]</scope>
    <source>
        <strain evidence="4">GAS496</strain>
    </source>
</reference>
<dbReference type="RefSeq" id="WP_110316459.1">
    <property type="nucleotide sequence ID" value="NZ_QJJU01000007.1"/>
</dbReference>
<accession>A0A318HGQ1</accession>
<dbReference type="OrthoDB" id="2987348at2"/>
<dbReference type="InterPro" id="IPR000073">
    <property type="entry name" value="AB_hydrolase_1"/>
</dbReference>
<dbReference type="PRINTS" id="PR00111">
    <property type="entry name" value="ABHYDROLASE"/>
</dbReference>
<evidence type="ECO:0000256" key="1">
    <source>
        <dbReference type="ARBA" id="ARBA00022801"/>
    </source>
</evidence>
<dbReference type="InterPro" id="IPR000639">
    <property type="entry name" value="Epox_hydrolase-like"/>
</dbReference>
<protein>
    <submittedName>
        <fullName evidence="3">Pimeloyl-ACP methyl ester carboxylesterase</fullName>
    </submittedName>
</protein>
<proteinExistence type="predicted"/>
<evidence type="ECO:0000259" key="2">
    <source>
        <dbReference type="Pfam" id="PF00561"/>
    </source>
</evidence>
<evidence type="ECO:0000313" key="4">
    <source>
        <dbReference type="Proteomes" id="UP000247781"/>
    </source>
</evidence>
<dbReference type="AlphaFoldDB" id="A0A318HGQ1"/>